<evidence type="ECO:0008006" key="3">
    <source>
        <dbReference type="Google" id="ProtNLM"/>
    </source>
</evidence>
<dbReference type="RefSeq" id="WP_072832028.1">
    <property type="nucleotide sequence ID" value="NZ_FQXP01000008.1"/>
</dbReference>
<organism evidence="1 2">
    <name type="scientific">Clostridium collagenovorans DSM 3089</name>
    <dbReference type="NCBI Taxonomy" id="1121306"/>
    <lineage>
        <taxon>Bacteria</taxon>
        <taxon>Bacillati</taxon>
        <taxon>Bacillota</taxon>
        <taxon>Clostridia</taxon>
        <taxon>Eubacteriales</taxon>
        <taxon>Clostridiaceae</taxon>
        <taxon>Clostridium</taxon>
    </lineage>
</organism>
<keyword evidence="2" id="KW-1185">Reference proteome</keyword>
<dbReference type="AlphaFoldDB" id="A0A1M5XED7"/>
<dbReference type="Proteomes" id="UP000184526">
    <property type="component" value="Unassembled WGS sequence"/>
</dbReference>
<proteinExistence type="predicted"/>
<evidence type="ECO:0000313" key="2">
    <source>
        <dbReference type="Proteomes" id="UP000184526"/>
    </source>
</evidence>
<accession>A0A1M5XED7</accession>
<evidence type="ECO:0000313" key="1">
    <source>
        <dbReference type="EMBL" id="SHH97864.1"/>
    </source>
</evidence>
<sequence>MFGTIIMDAYTIDEAKDIANFIEENCSPLDNWGWASAGIYSFWDYHTKEVLYIGLASDLTVRFKQHNGLLPIDDGACKYQQIQQYFADHKRLGYSVLVQSSLSQPIVHRNENLYRKFLDAPKGMPIPDYAGREGIENIKLAEGQLIESYRQVVGDIPPWNKIGGNIDSRTFASFNNYQLVVEAFSKGTHENFLMSRSTLRELAKNAKYSWFEIQLHGLRMMMLSRRMTFEEAISMQKQLNPSFEKQWSSIVDSKYLDKKIII</sequence>
<reference evidence="1 2" key="1">
    <citation type="submission" date="2016-11" db="EMBL/GenBank/DDBJ databases">
        <authorList>
            <person name="Jaros S."/>
            <person name="Januszkiewicz K."/>
            <person name="Wedrychowicz H."/>
        </authorList>
    </citation>
    <scope>NUCLEOTIDE SEQUENCE [LARGE SCALE GENOMIC DNA]</scope>
    <source>
        <strain evidence="1 2">DSM 3089</strain>
    </source>
</reference>
<gene>
    <name evidence="1" type="ORF">SAMN02745196_02162</name>
</gene>
<dbReference type="EMBL" id="FQXP01000008">
    <property type="protein sequence ID" value="SHH97864.1"/>
    <property type="molecule type" value="Genomic_DNA"/>
</dbReference>
<protein>
    <recommendedName>
        <fullName evidence="3">GIY-YIG domain-containing protein</fullName>
    </recommendedName>
</protein>
<dbReference type="OrthoDB" id="1902641at2"/>
<dbReference type="InterPro" id="IPR035901">
    <property type="entry name" value="GIY-YIG_endonuc_sf"/>
</dbReference>
<name>A0A1M5XED7_9CLOT</name>
<dbReference type="SUPFAM" id="SSF82771">
    <property type="entry name" value="GIY-YIG endonuclease"/>
    <property type="match status" value="1"/>
</dbReference>